<feature type="transmembrane region" description="Helical" evidence="8">
    <location>
        <begin position="340"/>
        <end position="362"/>
    </location>
</feature>
<feature type="transmembrane region" description="Helical" evidence="8">
    <location>
        <begin position="250"/>
        <end position="274"/>
    </location>
</feature>
<feature type="transmembrane region" description="Helical" evidence="8">
    <location>
        <begin position="83"/>
        <end position="106"/>
    </location>
</feature>
<comment type="similarity">
    <text evidence="7">Belongs to the glycosyltransferase 87 family.</text>
</comment>
<keyword evidence="2" id="KW-1003">Cell membrane</keyword>
<evidence type="ECO:0000256" key="7">
    <source>
        <dbReference type="ARBA" id="ARBA00024033"/>
    </source>
</evidence>
<keyword evidence="10" id="KW-1185">Reference proteome</keyword>
<dbReference type="Pfam" id="PF09594">
    <property type="entry name" value="GT87"/>
    <property type="match status" value="1"/>
</dbReference>
<feature type="transmembrane region" description="Helical" evidence="8">
    <location>
        <begin position="209"/>
        <end position="238"/>
    </location>
</feature>
<dbReference type="EMBL" id="CP035758">
    <property type="protein sequence ID" value="QBD76930.1"/>
    <property type="molecule type" value="Genomic_DNA"/>
</dbReference>
<comment type="subcellular location">
    <subcellularLocation>
        <location evidence="1">Cell membrane</location>
        <topology evidence="1">Multi-pass membrane protein</topology>
    </subcellularLocation>
</comment>
<feature type="transmembrane region" description="Helical" evidence="8">
    <location>
        <begin position="421"/>
        <end position="441"/>
    </location>
</feature>
<accession>A0A4P6JP70</accession>
<dbReference type="InterPro" id="IPR018584">
    <property type="entry name" value="GT87"/>
</dbReference>
<gene>
    <name evidence="9" type="ORF">EPA93_13320</name>
</gene>
<keyword evidence="5 8" id="KW-1133">Transmembrane helix</keyword>
<dbReference type="GO" id="GO:0016758">
    <property type="term" value="F:hexosyltransferase activity"/>
    <property type="evidence" value="ECO:0007669"/>
    <property type="project" value="InterPro"/>
</dbReference>
<feature type="transmembrane region" description="Helical" evidence="8">
    <location>
        <begin position="448"/>
        <end position="471"/>
    </location>
</feature>
<evidence type="ECO:0000256" key="1">
    <source>
        <dbReference type="ARBA" id="ARBA00004651"/>
    </source>
</evidence>
<evidence type="ECO:0000256" key="2">
    <source>
        <dbReference type="ARBA" id="ARBA00022475"/>
    </source>
</evidence>
<dbReference type="KEGG" id="kbs:EPA93_13320"/>
<dbReference type="GO" id="GO:0005886">
    <property type="term" value="C:plasma membrane"/>
    <property type="evidence" value="ECO:0007669"/>
    <property type="project" value="UniProtKB-SubCell"/>
</dbReference>
<feature type="transmembrane region" description="Helical" evidence="8">
    <location>
        <begin position="21"/>
        <end position="41"/>
    </location>
</feature>
<reference evidence="9 10" key="1">
    <citation type="submission" date="2019-01" db="EMBL/GenBank/DDBJ databases">
        <title>Ktedonosporobacter rubrisoli SCAWS-G2.</title>
        <authorList>
            <person name="Huang Y."/>
            <person name="Yan B."/>
        </authorList>
    </citation>
    <scope>NUCLEOTIDE SEQUENCE [LARGE SCALE GENOMIC DNA]</scope>
    <source>
        <strain evidence="9 10">SCAWS-G2</strain>
    </source>
</reference>
<feature type="transmembrane region" description="Helical" evidence="8">
    <location>
        <begin position="176"/>
        <end position="197"/>
    </location>
</feature>
<evidence type="ECO:0000313" key="10">
    <source>
        <dbReference type="Proteomes" id="UP000290365"/>
    </source>
</evidence>
<keyword evidence="4 8" id="KW-0812">Transmembrane</keyword>
<feature type="transmembrane region" description="Helical" evidence="8">
    <location>
        <begin position="281"/>
        <end position="300"/>
    </location>
</feature>
<keyword evidence="3" id="KW-0808">Transferase</keyword>
<evidence type="ECO:0000256" key="5">
    <source>
        <dbReference type="ARBA" id="ARBA00022989"/>
    </source>
</evidence>
<evidence type="ECO:0000313" key="9">
    <source>
        <dbReference type="EMBL" id="QBD76930.1"/>
    </source>
</evidence>
<evidence type="ECO:0000256" key="3">
    <source>
        <dbReference type="ARBA" id="ARBA00022679"/>
    </source>
</evidence>
<evidence type="ECO:0000256" key="4">
    <source>
        <dbReference type="ARBA" id="ARBA00022692"/>
    </source>
</evidence>
<dbReference type="OrthoDB" id="3362857at2"/>
<dbReference type="Proteomes" id="UP000290365">
    <property type="component" value="Chromosome"/>
</dbReference>
<feature type="transmembrane region" description="Helical" evidence="8">
    <location>
        <begin position="374"/>
        <end position="401"/>
    </location>
</feature>
<name>A0A4P6JP70_KTERU</name>
<protein>
    <submittedName>
        <fullName evidence="9">DUF2029 domain-containing protein</fullName>
    </submittedName>
</protein>
<sequence length="488" mass="53932">MIINITFRNLITKKRSSLRRLCLLTLAALVFMLLYTLLRILAPQPDTPFSPFLLGWIICFLPYFAVCIWIVRTRPLTGNGKWAELAIIFLGTLIFHLQLLSLPAGLSRDAWRYLWDAHATIHGYSPYIYAPGDQILIPLRNILFEQSRYRNLVTNYPPGAQGFFLLGYLLSSTSLLGLKTVFLVCDLATSLALALLLIRKQLDPRKAVIYAWCPLPLVEFAVEGHVDVLVVMFTVLTLLCASSNRSSMRILAGIMLGMATLSKLYPLILLAAVVQRRDWRLMCACALTILLGYVPFLILGHGRALGFFLSFANQQGSNAGPIQLGVRWISYGLQLKEASILSLEHIVDGGVLGGAALLLLFLQNVRRIEPETATLILLGLVVAMLPHVFPWYVTTIVPWIAIALSNTTTEAGGSGKKIAVLAGWSFTCTAVLSYIPAIEALNTTPIWFCYYAFAYGPVLLGVSAAVVMWWLRTRRANLPGANSDGSET</sequence>
<evidence type="ECO:0000256" key="8">
    <source>
        <dbReference type="SAM" id="Phobius"/>
    </source>
</evidence>
<organism evidence="9 10">
    <name type="scientific">Ktedonosporobacter rubrisoli</name>
    <dbReference type="NCBI Taxonomy" id="2509675"/>
    <lineage>
        <taxon>Bacteria</taxon>
        <taxon>Bacillati</taxon>
        <taxon>Chloroflexota</taxon>
        <taxon>Ktedonobacteria</taxon>
        <taxon>Ktedonobacterales</taxon>
        <taxon>Ktedonosporobacteraceae</taxon>
        <taxon>Ktedonosporobacter</taxon>
    </lineage>
</organism>
<dbReference type="AlphaFoldDB" id="A0A4P6JP70"/>
<proteinExistence type="inferred from homology"/>
<evidence type="ECO:0000256" key="6">
    <source>
        <dbReference type="ARBA" id="ARBA00023136"/>
    </source>
</evidence>
<feature type="transmembrane region" description="Helical" evidence="8">
    <location>
        <begin position="53"/>
        <end position="71"/>
    </location>
</feature>
<keyword evidence="6 8" id="KW-0472">Membrane</keyword>